<reference evidence="1 2" key="1">
    <citation type="submission" date="2017-01" db="EMBL/GenBank/DDBJ databases">
        <authorList>
            <person name="Mah S.A."/>
            <person name="Swanson W.J."/>
            <person name="Moy G.W."/>
            <person name="Vacquier V.D."/>
        </authorList>
    </citation>
    <scope>NUCLEOTIDE SEQUENCE [LARGE SCALE GENOMIC DNA]</scope>
    <source>
        <strain evidence="1 2">GSMNP</strain>
    </source>
</reference>
<organism evidence="1 2">
    <name type="scientific">Smittium culicis</name>
    <dbReference type="NCBI Taxonomy" id="133412"/>
    <lineage>
        <taxon>Eukaryota</taxon>
        <taxon>Fungi</taxon>
        <taxon>Fungi incertae sedis</taxon>
        <taxon>Zoopagomycota</taxon>
        <taxon>Kickxellomycotina</taxon>
        <taxon>Harpellomycetes</taxon>
        <taxon>Harpellales</taxon>
        <taxon>Legeriomycetaceae</taxon>
        <taxon>Smittium</taxon>
    </lineage>
</organism>
<dbReference type="OrthoDB" id="5719340at2759"/>
<accession>A0A1R1XTQ1</accession>
<name>A0A1R1XTQ1_9FUNG</name>
<dbReference type="AlphaFoldDB" id="A0A1R1XTQ1"/>
<dbReference type="Proteomes" id="UP000187283">
    <property type="component" value="Unassembled WGS sequence"/>
</dbReference>
<protein>
    <submittedName>
        <fullName evidence="1">Uncharacterized protein</fullName>
    </submittedName>
</protein>
<evidence type="ECO:0000313" key="2">
    <source>
        <dbReference type="Proteomes" id="UP000187283"/>
    </source>
</evidence>
<gene>
    <name evidence="1" type="ORF">AYI70_g5612</name>
</gene>
<dbReference type="EMBL" id="LSSN01001865">
    <property type="protein sequence ID" value="OMJ18020.1"/>
    <property type="molecule type" value="Genomic_DNA"/>
</dbReference>
<keyword evidence="2" id="KW-1185">Reference proteome</keyword>
<evidence type="ECO:0000313" key="1">
    <source>
        <dbReference type="EMBL" id="OMJ18020.1"/>
    </source>
</evidence>
<comment type="caution">
    <text evidence="1">The sequence shown here is derived from an EMBL/GenBank/DDBJ whole genome shotgun (WGS) entry which is preliminary data.</text>
</comment>
<sequence>MASRPTEVFISPGITTKSNNSSAGLKKRKIFAVEKQELASYAMESQRCILKEQGLSDIADEIIVPNQLTIDI</sequence>
<proteinExistence type="predicted"/>